<gene>
    <name evidence="2" type="ORF">LZ536_02085</name>
</gene>
<sequence>MTDSNDTPDLQSRITPRLIESLYTEAMILADEARAYFDDEGREERLTLEPFVRVGFACESLKVTTRIMHIVAWLLTQRAVEAGEITGADGGRPERRLGKATESDPAVVEQLPPSAQRLINSSADLYARIRRLDEGQLADEPVASPARALMGRLERDLIWNRT</sequence>
<comment type="caution">
    <text evidence="2">The sequence shown here is derived from an EMBL/GenBank/DDBJ whole genome shotgun (WGS) entry which is preliminary data.</text>
</comment>
<keyword evidence="3" id="KW-1185">Reference proteome</keyword>
<dbReference type="Gene3D" id="1.10.8.930">
    <property type="entry name" value="Protein of unknown function DUF1465"/>
    <property type="match status" value="1"/>
</dbReference>
<reference evidence="2" key="1">
    <citation type="submission" date="2022-05" db="EMBL/GenBank/DDBJ databases">
        <authorList>
            <person name="Jo J.-H."/>
            <person name="Im W.-T."/>
        </authorList>
    </citation>
    <scope>NUCLEOTIDE SEQUENCE</scope>
    <source>
        <strain evidence="2">SE158</strain>
    </source>
</reference>
<accession>A0ABT0RJA7</accession>
<evidence type="ECO:0000256" key="1">
    <source>
        <dbReference type="SAM" id="MobiDB-lite"/>
    </source>
</evidence>
<dbReference type="InterPro" id="IPR010848">
    <property type="entry name" value="DUF1465"/>
</dbReference>
<dbReference type="EMBL" id="JAMGBD010000001">
    <property type="protein sequence ID" value="MCL6682690.1"/>
    <property type="molecule type" value="Genomic_DNA"/>
</dbReference>
<dbReference type="Pfam" id="PF07323">
    <property type="entry name" value="DUF1465"/>
    <property type="match status" value="1"/>
</dbReference>
<evidence type="ECO:0000313" key="2">
    <source>
        <dbReference type="EMBL" id="MCL6682690.1"/>
    </source>
</evidence>
<evidence type="ECO:0000313" key="3">
    <source>
        <dbReference type="Proteomes" id="UP001165363"/>
    </source>
</evidence>
<name>A0ABT0RJA7_9SPHN</name>
<organism evidence="2 3">
    <name type="scientific">Sphingomonas alba</name>
    <dbReference type="NCBI Taxonomy" id="2908208"/>
    <lineage>
        <taxon>Bacteria</taxon>
        <taxon>Pseudomonadati</taxon>
        <taxon>Pseudomonadota</taxon>
        <taxon>Alphaproteobacteria</taxon>
        <taxon>Sphingomonadales</taxon>
        <taxon>Sphingomonadaceae</taxon>
        <taxon>Sphingomonas</taxon>
    </lineage>
</organism>
<dbReference type="RefSeq" id="WP_249846645.1">
    <property type="nucleotide sequence ID" value="NZ_JAMGBD010000001.1"/>
</dbReference>
<dbReference type="InterPro" id="IPR038301">
    <property type="entry name" value="AraC-like_sf"/>
</dbReference>
<protein>
    <submittedName>
        <fullName evidence="2">DUF1465 family protein</fullName>
    </submittedName>
</protein>
<proteinExistence type="predicted"/>
<feature type="compositionally biased region" description="Basic and acidic residues" evidence="1">
    <location>
        <begin position="91"/>
        <end position="102"/>
    </location>
</feature>
<dbReference type="Proteomes" id="UP001165363">
    <property type="component" value="Unassembled WGS sequence"/>
</dbReference>
<feature type="region of interest" description="Disordered" evidence="1">
    <location>
        <begin position="86"/>
        <end position="105"/>
    </location>
</feature>